<accession>A0ABP1CYK5</accession>
<dbReference type="SUPFAM" id="SSF52047">
    <property type="entry name" value="RNI-like"/>
    <property type="match status" value="1"/>
</dbReference>
<reference evidence="3" key="1">
    <citation type="submission" date="2024-04" db="EMBL/GenBank/DDBJ databases">
        <authorList>
            <person name="Shaw F."/>
            <person name="Minotto A."/>
        </authorList>
    </citation>
    <scope>NUCLEOTIDE SEQUENCE [LARGE SCALE GENOMIC DNA]</scope>
</reference>
<name>A0ABP1CYK5_9APHY</name>
<evidence type="ECO:0008006" key="4">
    <source>
        <dbReference type="Google" id="ProtNLM"/>
    </source>
</evidence>
<dbReference type="Proteomes" id="UP001497453">
    <property type="component" value="Chromosome 2"/>
</dbReference>
<proteinExistence type="predicted"/>
<feature type="region of interest" description="Disordered" evidence="1">
    <location>
        <begin position="1"/>
        <end position="32"/>
    </location>
</feature>
<feature type="compositionally biased region" description="Basic and acidic residues" evidence="1">
    <location>
        <begin position="1"/>
        <end position="16"/>
    </location>
</feature>
<organism evidence="2 3">
    <name type="scientific">Somion occarium</name>
    <dbReference type="NCBI Taxonomy" id="3059160"/>
    <lineage>
        <taxon>Eukaryota</taxon>
        <taxon>Fungi</taxon>
        <taxon>Dikarya</taxon>
        <taxon>Basidiomycota</taxon>
        <taxon>Agaricomycotina</taxon>
        <taxon>Agaricomycetes</taxon>
        <taxon>Polyporales</taxon>
        <taxon>Cerrenaceae</taxon>
        <taxon>Somion</taxon>
    </lineage>
</organism>
<sequence>MPMLRRLLESDSREPGTADMNLLSSTSKDSCDDSNPILPPELWLCVIDWVAVCGDRQALKACCLTCKGWVKISQQHLHQETRIFHGSARPIDPNRYSSPEVARYVKHLTIEDYLTEDMNSEDDEDEFMVALDEYHDTWDILLRLTNLEHLTLAPFNPRFITHTLRFYVPRLQYLTRLELYKADFKKAKTSFLSFLILFPSLSYLQLSDVTWPSTDLSNVFNYKSLLSEDETLEKVMRRLTCLSFTTAYERCCASEWAEALELLSPSDYHSDFKLKFSITPVRSVHALPFLLSVTGEALQHLTLGKNFLAEFATDRLSTMDDVGIRHNTRLRTISLHTSSEANTDWINTVLSQVSRKARLTKLKIKIYLRQSRNEGTIYYTLGQCLNWVRLDEILEGPTFQYLRSVQIAVSYRKSASLPDRERLLSNTFARLPALKKREILSLRVFEWSPDLTYEFK</sequence>
<evidence type="ECO:0000313" key="3">
    <source>
        <dbReference type="Proteomes" id="UP001497453"/>
    </source>
</evidence>
<gene>
    <name evidence="2" type="ORF">GFSPODELE1_LOCUS2928</name>
</gene>
<protein>
    <recommendedName>
        <fullName evidence="4">F-box domain-containing protein</fullName>
    </recommendedName>
</protein>
<evidence type="ECO:0000256" key="1">
    <source>
        <dbReference type="SAM" id="MobiDB-lite"/>
    </source>
</evidence>
<keyword evidence="3" id="KW-1185">Reference proteome</keyword>
<dbReference type="EMBL" id="OZ037945">
    <property type="protein sequence ID" value="CAL1699949.1"/>
    <property type="molecule type" value="Genomic_DNA"/>
</dbReference>
<evidence type="ECO:0000313" key="2">
    <source>
        <dbReference type="EMBL" id="CAL1699949.1"/>
    </source>
</evidence>